<name>A0A813LEV8_POLGL</name>
<organism evidence="2 3">
    <name type="scientific">Polarella glacialis</name>
    <name type="common">Dinoflagellate</name>
    <dbReference type="NCBI Taxonomy" id="89957"/>
    <lineage>
        <taxon>Eukaryota</taxon>
        <taxon>Sar</taxon>
        <taxon>Alveolata</taxon>
        <taxon>Dinophyceae</taxon>
        <taxon>Suessiales</taxon>
        <taxon>Suessiaceae</taxon>
        <taxon>Polarella</taxon>
    </lineage>
</organism>
<gene>
    <name evidence="2" type="ORF">PGLA2088_LOCUS45442</name>
</gene>
<evidence type="ECO:0000256" key="1">
    <source>
        <dbReference type="SAM" id="MobiDB-lite"/>
    </source>
</evidence>
<accession>A0A813LEV8</accession>
<comment type="caution">
    <text evidence="2">The sequence shown here is derived from an EMBL/GenBank/DDBJ whole genome shotgun (WGS) entry which is preliminary data.</text>
</comment>
<dbReference type="EMBL" id="CAJNNW010035711">
    <property type="protein sequence ID" value="CAE8729537.1"/>
    <property type="molecule type" value="Genomic_DNA"/>
</dbReference>
<protein>
    <submittedName>
        <fullName evidence="2">Uncharacterized protein</fullName>
    </submittedName>
</protein>
<evidence type="ECO:0000313" key="2">
    <source>
        <dbReference type="EMBL" id="CAE8729537.1"/>
    </source>
</evidence>
<feature type="non-terminal residue" evidence="2">
    <location>
        <position position="1"/>
    </location>
</feature>
<proteinExistence type="predicted"/>
<dbReference type="Proteomes" id="UP000626109">
    <property type="component" value="Unassembled WGS sequence"/>
</dbReference>
<feature type="region of interest" description="Disordered" evidence="1">
    <location>
        <begin position="1"/>
        <end position="21"/>
    </location>
</feature>
<evidence type="ECO:0000313" key="3">
    <source>
        <dbReference type="Proteomes" id="UP000626109"/>
    </source>
</evidence>
<reference evidence="2" key="1">
    <citation type="submission" date="2021-02" db="EMBL/GenBank/DDBJ databases">
        <authorList>
            <person name="Dougan E. K."/>
            <person name="Rhodes N."/>
            <person name="Thang M."/>
            <person name="Chan C."/>
        </authorList>
    </citation>
    <scope>NUCLEOTIDE SEQUENCE</scope>
</reference>
<dbReference type="AlphaFoldDB" id="A0A813LEV8"/>
<feature type="non-terminal residue" evidence="2">
    <location>
        <position position="334"/>
    </location>
</feature>
<sequence>ASLDPAPKVRPATANSAQQELAVAEREVHDLEAAAARCQQIEAENGRLRMRLRALRQASSDRERALSAEVLRRQDELQRVRQEMQALADAESDGNGSDHQPLVLQTGEPLGSSLSTALRARGSAPFPSNDKDFDAAWPSMSSLGDLWCASAELESACAWRDSATKDSGLVRRGGTFLAFESAAGLARDAEREVLRNIGARCASLQTMLGTEMRIARERLALVHDSMLHLNSSMGIAQMKQLEILERQAALVAAIDLADQEKRQRLPRTDSITSKKGKTLLEGAAKQLRQYRLDRASVSEDFPDPWSDIHQRQYFRLHAEKAEGKRLRSAVSGAK</sequence>